<comment type="caution">
    <text evidence="3">The sequence shown here is derived from an EMBL/GenBank/DDBJ whole genome shotgun (WGS) entry which is preliminary data.</text>
</comment>
<proteinExistence type="predicted"/>
<gene>
    <name evidence="3" type="ORF">DD559_08595</name>
</gene>
<dbReference type="Proteomes" id="UP000245890">
    <property type="component" value="Unassembled WGS sequence"/>
</dbReference>
<evidence type="ECO:0000313" key="4">
    <source>
        <dbReference type="Proteomes" id="UP000245890"/>
    </source>
</evidence>
<dbReference type="EMBL" id="QENQ01000001">
    <property type="protein sequence ID" value="PVX29367.1"/>
    <property type="molecule type" value="Genomic_DNA"/>
</dbReference>
<dbReference type="RefSeq" id="WP_116468807.1">
    <property type="nucleotide sequence ID" value="NZ_QENQ01000001.1"/>
</dbReference>
<dbReference type="AlphaFoldDB" id="A0A2U0SDC7"/>
<accession>A0A2U0SDC7</accession>
<evidence type="ECO:0000259" key="2">
    <source>
        <dbReference type="Pfam" id="PF20736"/>
    </source>
</evidence>
<dbReference type="OrthoDB" id="9757939at2"/>
<feature type="region of interest" description="Disordered" evidence="1">
    <location>
        <begin position="145"/>
        <end position="171"/>
    </location>
</feature>
<keyword evidence="4" id="KW-1185">Reference proteome</keyword>
<dbReference type="Pfam" id="PF20736">
    <property type="entry name" value="Glyco_hydro127M"/>
    <property type="match status" value="1"/>
</dbReference>
<organism evidence="3 4">
    <name type="scientific">Sphingomonas pokkalii</name>
    <dbReference type="NCBI Taxonomy" id="2175090"/>
    <lineage>
        <taxon>Bacteria</taxon>
        <taxon>Pseudomonadati</taxon>
        <taxon>Pseudomonadota</taxon>
        <taxon>Alphaproteobacteria</taxon>
        <taxon>Sphingomonadales</taxon>
        <taxon>Sphingomonadaceae</taxon>
        <taxon>Sphingomonas</taxon>
    </lineage>
</organism>
<protein>
    <recommendedName>
        <fullName evidence="2">Non-reducing end beta-L-arabinofuranosidase-like GH127 middle domain-containing protein</fullName>
    </recommendedName>
</protein>
<dbReference type="InterPro" id="IPR049046">
    <property type="entry name" value="Beta-AFase-like_GH127_middle"/>
</dbReference>
<evidence type="ECO:0000256" key="1">
    <source>
        <dbReference type="SAM" id="MobiDB-lite"/>
    </source>
</evidence>
<sequence length="187" mass="20515">MSCCFPKQTFCDNQGYRNRSVQANILYYIRITHCCCRYQPVSQAPRDPRHFTVRVRVPDRAPSALCTAEPAVAGVHRLLVDGTPVAVRIEKGYAVLTREWHPGDRIELDLPMAVQRGSWREGTPMIAIPDSARAKRTGMPIREFPRGEGAGEYAPGASNSGTGGVAVERAPARAPSPDSVVWLTDIA</sequence>
<reference evidence="3 4" key="1">
    <citation type="submission" date="2018-05" db="EMBL/GenBank/DDBJ databases">
        <title>Description of Sphingomonas pokkalii sp nov, isolated from the rhizosphere of saline tolerant pokkali rice and its draft genome analysis.</title>
        <authorList>
            <person name="Menon R."/>
            <person name="Kumari S."/>
            <person name="Rameshkumar N."/>
        </authorList>
    </citation>
    <scope>NUCLEOTIDE SEQUENCE [LARGE SCALE GENOMIC DNA]</scope>
    <source>
        <strain evidence="3 4">L3B27</strain>
    </source>
</reference>
<evidence type="ECO:0000313" key="3">
    <source>
        <dbReference type="EMBL" id="PVX29367.1"/>
    </source>
</evidence>
<feature type="domain" description="Non-reducing end beta-L-arabinofuranosidase-like GH127 middle" evidence="2">
    <location>
        <begin position="46"/>
        <end position="112"/>
    </location>
</feature>
<name>A0A2U0SDC7_9SPHN</name>